<dbReference type="AlphaFoldDB" id="A0A9W6ZZ76"/>
<dbReference type="InterPro" id="IPR041667">
    <property type="entry name" value="Cupin_8"/>
</dbReference>
<dbReference type="PROSITE" id="PS51184">
    <property type="entry name" value="JMJC"/>
    <property type="match status" value="1"/>
</dbReference>
<organism evidence="2 3">
    <name type="scientific">Triparma retinervis</name>
    <dbReference type="NCBI Taxonomy" id="2557542"/>
    <lineage>
        <taxon>Eukaryota</taxon>
        <taxon>Sar</taxon>
        <taxon>Stramenopiles</taxon>
        <taxon>Ochrophyta</taxon>
        <taxon>Bolidophyceae</taxon>
        <taxon>Parmales</taxon>
        <taxon>Triparmaceae</taxon>
        <taxon>Triparma</taxon>
    </lineage>
</organism>
<reference evidence="2" key="1">
    <citation type="submission" date="2022-07" db="EMBL/GenBank/DDBJ databases">
        <title>Genome analysis of Parmales, a sister group of diatoms, reveals the evolutionary specialization of diatoms from phago-mixotrophs to photoautotrophs.</title>
        <authorList>
            <person name="Ban H."/>
            <person name="Sato S."/>
            <person name="Yoshikawa S."/>
            <person name="Kazumasa Y."/>
            <person name="Nakamura Y."/>
            <person name="Ichinomiya M."/>
            <person name="Saitoh K."/>
            <person name="Sato N."/>
            <person name="Blanc-Mathieu R."/>
            <person name="Endo H."/>
            <person name="Kuwata A."/>
            <person name="Ogata H."/>
        </authorList>
    </citation>
    <scope>NUCLEOTIDE SEQUENCE</scope>
</reference>
<dbReference type="EMBL" id="BRXZ01002481">
    <property type="protein sequence ID" value="GMH63059.1"/>
    <property type="molecule type" value="Genomic_DNA"/>
</dbReference>
<dbReference type="SMART" id="SM00558">
    <property type="entry name" value="JmjC"/>
    <property type="match status" value="1"/>
</dbReference>
<protein>
    <recommendedName>
        <fullName evidence="1">JmjC domain-containing protein</fullName>
    </recommendedName>
</protein>
<dbReference type="PANTHER" id="PTHR12461:SF105">
    <property type="entry name" value="HYPOXIA-INDUCIBLE FACTOR 1-ALPHA INHIBITOR"/>
    <property type="match status" value="1"/>
</dbReference>
<dbReference type="OrthoDB" id="39952at2759"/>
<gene>
    <name evidence="2" type="ORF">TrRE_jg10210</name>
</gene>
<keyword evidence="3" id="KW-1185">Reference proteome</keyword>
<dbReference type="Gene3D" id="2.60.120.650">
    <property type="entry name" value="Cupin"/>
    <property type="match status" value="1"/>
</dbReference>
<dbReference type="PANTHER" id="PTHR12461">
    <property type="entry name" value="HYPOXIA-INDUCIBLE FACTOR 1 ALPHA INHIBITOR-RELATED"/>
    <property type="match status" value="1"/>
</dbReference>
<proteinExistence type="predicted"/>
<evidence type="ECO:0000259" key="1">
    <source>
        <dbReference type="PROSITE" id="PS51184"/>
    </source>
</evidence>
<accession>A0A9W6ZZ76</accession>
<dbReference type="Pfam" id="PF13621">
    <property type="entry name" value="Cupin_8"/>
    <property type="match status" value="1"/>
</dbReference>
<comment type="caution">
    <text evidence="2">The sequence shown here is derived from an EMBL/GenBank/DDBJ whole genome shotgun (WGS) entry which is preliminary data.</text>
</comment>
<name>A0A9W6ZZ76_9STRA</name>
<evidence type="ECO:0000313" key="3">
    <source>
        <dbReference type="Proteomes" id="UP001165082"/>
    </source>
</evidence>
<dbReference type="Proteomes" id="UP001165082">
    <property type="component" value="Unassembled WGS sequence"/>
</dbReference>
<feature type="domain" description="JmjC" evidence="1">
    <location>
        <begin position="175"/>
        <end position="341"/>
    </location>
</feature>
<dbReference type="InterPro" id="IPR003347">
    <property type="entry name" value="JmjC_dom"/>
</dbReference>
<sequence>MIAPKRAIIVGGPLIAALLAYIVHSPNAMWGAIQWHRSLLGGIELQAAMEEREKAIWAMHLDELPSNETISPTHPLTITSISDLHLFNPSKPAIFRNLSKDTVLASTNMMNDPEIKDIVVDYFADARLVTTVPDSIGPVGEVVRKITGGGPQKFGTQKIVASAPFIIDRLVKANDWLPQVFPSYRLALWRGVGQRGTLLAYLANLIVTVPVFMATGQPNTGLKETTRTDLHCEPIANLVFQTEGSKVWTLVDPQHSKYLKPTLAPDGRAYFYSALDPLNKQSLDHVPRYEVKTQSGDIMYVPTFTWHRVEYLPDITAISVSLFEFNTYEFLFNNPLFAVTLIPNIVKELLGFKFT</sequence>
<evidence type="ECO:0000313" key="2">
    <source>
        <dbReference type="EMBL" id="GMH63059.1"/>
    </source>
</evidence>
<dbReference type="SUPFAM" id="SSF51197">
    <property type="entry name" value="Clavaminate synthase-like"/>
    <property type="match status" value="1"/>
</dbReference>